<feature type="transmembrane region" description="Helical" evidence="2">
    <location>
        <begin position="63"/>
        <end position="84"/>
    </location>
</feature>
<feature type="region of interest" description="Disordered" evidence="1">
    <location>
        <begin position="1"/>
        <end position="23"/>
    </location>
</feature>
<comment type="caution">
    <text evidence="3">The sequence shown here is derived from an EMBL/GenBank/DDBJ whole genome shotgun (WGS) entry which is preliminary data.</text>
</comment>
<reference evidence="3 4" key="1">
    <citation type="journal article" date="2015" name="Plant Cell">
        <title>Oil accumulation by the oleaginous diatom Fistulifera solaris as revealed by the genome and transcriptome.</title>
        <authorList>
            <person name="Tanaka T."/>
            <person name="Maeda Y."/>
            <person name="Veluchamy A."/>
            <person name="Tanaka M."/>
            <person name="Abida H."/>
            <person name="Marechal E."/>
            <person name="Bowler C."/>
            <person name="Muto M."/>
            <person name="Sunaga Y."/>
            <person name="Tanaka M."/>
            <person name="Yoshino T."/>
            <person name="Taniguchi T."/>
            <person name="Fukuda Y."/>
            <person name="Nemoto M."/>
            <person name="Matsumoto M."/>
            <person name="Wong P.S."/>
            <person name="Aburatani S."/>
            <person name="Fujibuchi W."/>
        </authorList>
    </citation>
    <scope>NUCLEOTIDE SEQUENCE [LARGE SCALE GENOMIC DNA]</scope>
    <source>
        <strain evidence="3 4">JPCC DA0580</strain>
    </source>
</reference>
<dbReference type="Proteomes" id="UP000198406">
    <property type="component" value="Unassembled WGS sequence"/>
</dbReference>
<gene>
    <name evidence="3" type="ORF">FisN_15Lh124</name>
</gene>
<protein>
    <submittedName>
        <fullName evidence="3">Uncharacterized protein</fullName>
    </submittedName>
</protein>
<evidence type="ECO:0000313" key="4">
    <source>
        <dbReference type="Proteomes" id="UP000198406"/>
    </source>
</evidence>
<evidence type="ECO:0000313" key="3">
    <source>
        <dbReference type="EMBL" id="GAX23404.1"/>
    </source>
</evidence>
<sequence length="377" mass="42706">MTSSERAGNTGGIRHRKDGASTKQAQMLRQMNEHRRVEAQQRKIVNDCQNSALVGLAIRYTQFLLLLMLVGIGLILYISPSYFLRFYDARTKLPLRNLILLFPRDMKVKANTPRLFRNYALKTESNTAVVDALQHVSKIREIATDSGIYRQPVNLHAWEFDDFFSQLPTSESQDNVCGAGFASAYRNFAHLERAQTDMILFCLLALGTHDGILHWNTTVEYSLTRGLKGLAAHSEGRVHSSFLLLPILSQDQLDRQQKRRPNDPSVPPSTRLPVLTIYWLSELGNSLERIPQDENAYQNALGTFLYHIIQAEQKESGSWVLLDAACTAPLREVQDAQFRRVATDCPGIQNCCSYYDTSLQPFSIPRHRSDEESISSS</sequence>
<accession>A0A1Z5KAX4</accession>
<keyword evidence="2" id="KW-0812">Transmembrane</keyword>
<organism evidence="3 4">
    <name type="scientific">Fistulifera solaris</name>
    <name type="common">Oleaginous diatom</name>
    <dbReference type="NCBI Taxonomy" id="1519565"/>
    <lineage>
        <taxon>Eukaryota</taxon>
        <taxon>Sar</taxon>
        <taxon>Stramenopiles</taxon>
        <taxon>Ochrophyta</taxon>
        <taxon>Bacillariophyta</taxon>
        <taxon>Bacillariophyceae</taxon>
        <taxon>Bacillariophycidae</taxon>
        <taxon>Naviculales</taxon>
        <taxon>Naviculaceae</taxon>
        <taxon>Fistulifera</taxon>
    </lineage>
</organism>
<evidence type="ECO:0000256" key="2">
    <source>
        <dbReference type="SAM" id="Phobius"/>
    </source>
</evidence>
<keyword evidence="2" id="KW-1133">Transmembrane helix</keyword>
<keyword evidence="2" id="KW-0472">Membrane</keyword>
<name>A0A1Z5KAX4_FISSO</name>
<proteinExistence type="predicted"/>
<dbReference type="EMBL" id="BDSP01000201">
    <property type="protein sequence ID" value="GAX23404.1"/>
    <property type="molecule type" value="Genomic_DNA"/>
</dbReference>
<evidence type="ECO:0000256" key="1">
    <source>
        <dbReference type="SAM" id="MobiDB-lite"/>
    </source>
</evidence>
<keyword evidence="4" id="KW-1185">Reference proteome</keyword>
<dbReference type="InParanoid" id="A0A1Z5KAX4"/>
<dbReference type="AlphaFoldDB" id="A0A1Z5KAX4"/>